<gene>
    <name evidence="1" type="ORF">I4Q42_12200</name>
</gene>
<evidence type="ECO:0000313" key="1">
    <source>
        <dbReference type="EMBL" id="MBI1684430.1"/>
    </source>
</evidence>
<accession>A0ABS0SXR2</accession>
<dbReference type="Proteomes" id="UP000639859">
    <property type="component" value="Unassembled WGS sequence"/>
</dbReference>
<dbReference type="RefSeq" id="WP_198576343.1">
    <property type="nucleotide sequence ID" value="NZ_JADWOX010000007.1"/>
</dbReference>
<evidence type="ECO:0008006" key="3">
    <source>
        <dbReference type="Google" id="ProtNLM"/>
    </source>
</evidence>
<proteinExistence type="predicted"/>
<sequence>MVAYNFQPAFQAAIRDGSKDLTFRRIGVAKHARPGDRIPLLFPQGPGKKAAGVTALCVLRAQVMITGAGVLRIVGPVLTFNDHGAGLARLLEACEQAMPQAAEHLPRLAAHDGFADWPALWTWQRDNARDDESAHELARIVIGWNPATIEERA</sequence>
<keyword evidence="2" id="KW-1185">Reference proteome</keyword>
<protein>
    <recommendedName>
        <fullName evidence="3">ASCH domain-containing protein</fullName>
    </recommendedName>
</protein>
<name>A0ABS0SXR2_9CAUL</name>
<comment type="caution">
    <text evidence="1">The sequence shown here is derived from an EMBL/GenBank/DDBJ whole genome shotgun (WGS) entry which is preliminary data.</text>
</comment>
<evidence type="ECO:0000313" key="2">
    <source>
        <dbReference type="Proteomes" id="UP000639859"/>
    </source>
</evidence>
<dbReference type="EMBL" id="JADWOX010000007">
    <property type="protein sequence ID" value="MBI1684430.1"/>
    <property type="molecule type" value="Genomic_DNA"/>
</dbReference>
<organism evidence="1 2">
    <name type="scientific">Caulobacter hibisci</name>
    <dbReference type="NCBI Taxonomy" id="2035993"/>
    <lineage>
        <taxon>Bacteria</taxon>
        <taxon>Pseudomonadati</taxon>
        <taxon>Pseudomonadota</taxon>
        <taxon>Alphaproteobacteria</taxon>
        <taxon>Caulobacterales</taxon>
        <taxon>Caulobacteraceae</taxon>
        <taxon>Caulobacter</taxon>
    </lineage>
</organism>
<reference evidence="1 2" key="1">
    <citation type="submission" date="2020-11" db="EMBL/GenBank/DDBJ databases">
        <title>genome sequence of strain KACC 18849.</title>
        <authorList>
            <person name="Gao J."/>
            <person name="Zhang X."/>
        </authorList>
    </citation>
    <scope>NUCLEOTIDE SEQUENCE [LARGE SCALE GENOMIC DNA]</scope>
    <source>
        <strain evidence="1 2">KACC 18849</strain>
    </source>
</reference>